<dbReference type="SMART" id="SM00644">
    <property type="entry name" value="Ami_2"/>
    <property type="match status" value="1"/>
</dbReference>
<reference evidence="4 5" key="1">
    <citation type="journal article" date="2015" name="Genome Announc.">
        <title>Expanding the biotechnology potential of lactobacilli through comparative genomics of 213 strains and associated genera.</title>
        <authorList>
            <person name="Sun Z."/>
            <person name="Harris H.M."/>
            <person name="McCann A."/>
            <person name="Guo C."/>
            <person name="Argimon S."/>
            <person name="Zhang W."/>
            <person name="Yang X."/>
            <person name="Jeffery I.B."/>
            <person name="Cooney J.C."/>
            <person name="Kagawa T.F."/>
            <person name="Liu W."/>
            <person name="Song Y."/>
            <person name="Salvetti E."/>
            <person name="Wrobel A."/>
            <person name="Rasinkangas P."/>
            <person name="Parkhill J."/>
            <person name="Rea M.C."/>
            <person name="O'Sullivan O."/>
            <person name="Ritari J."/>
            <person name="Douillard F.P."/>
            <person name="Paul Ross R."/>
            <person name="Yang R."/>
            <person name="Briner A.E."/>
            <person name="Felis G.E."/>
            <person name="de Vos W.M."/>
            <person name="Barrangou R."/>
            <person name="Klaenhammer T.R."/>
            <person name="Caufield P.W."/>
            <person name="Cui Y."/>
            <person name="Zhang H."/>
            <person name="O'Toole P.W."/>
        </authorList>
    </citation>
    <scope>NUCLEOTIDE SEQUENCE [LARGE SCALE GENOMIC DNA]</scope>
    <source>
        <strain evidence="4 5">DSM 16045</strain>
    </source>
</reference>
<evidence type="ECO:0000313" key="4">
    <source>
        <dbReference type="EMBL" id="KRM03253.1"/>
    </source>
</evidence>
<dbReference type="Proteomes" id="UP000051739">
    <property type="component" value="Unassembled WGS sequence"/>
</dbReference>
<dbReference type="CDD" id="cd06583">
    <property type="entry name" value="PGRP"/>
    <property type="match status" value="1"/>
</dbReference>
<feature type="chain" id="PRO_5006412196" evidence="2">
    <location>
        <begin position="23"/>
        <end position="475"/>
    </location>
</feature>
<sequence length="475" mass="52298">MAALTTVAVMAGLSYATVSANADDTNGTTVQLGQTTSNSATTDSSQATSATTSSSTADSSSENRTQGSSSSTSNNIDSSSSSTTTSTDTVSATGWRNENGTWKYYENGSTKINQEDYVYLPSITGTSTNAYNWYLMGSDGSALSGVQQWAGTYYYFDPVTYLRVDNNYVKSQWGDWYLFGNDGKILTKVQQWAGTYYYFDPVTYLRVDNNYVQSQWGDWYMFGSDGRIVTGLKAWYGSYYYFDPVTYLKVTNKTFTADGLTMTADSEGRITINADLNSNSINKYILDNNLSPAQIVFDYVIPTDLTGSYSGTSDGKPNMVIVHETANPSSNIWSEINYMKNNYDSAFVHAFVNGDNIVVISSTDREAWGAAYPANGRAIQFEQVEVHSAYDFAKELLNAAYFTATEMKLYGMTPSLASSDGSGTLWSHADVSNYLGGTDHTDPISYWSSAARNYFGTTYTMSDFYQLVLEQFSKL</sequence>
<feature type="region of interest" description="Disordered" evidence="1">
    <location>
        <begin position="21"/>
        <end position="92"/>
    </location>
</feature>
<dbReference type="Gene3D" id="2.10.270.10">
    <property type="entry name" value="Cholin Binding"/>
    <property type="match status" value="2"/>
</dbReference>
<keyword evidence="2" id="KW-0732">Signal</keyword>
<feature type="domain" description="N-acetylmuramoyl-L-alanine amidase" evidence="3">
    <location>
        <begin position="306"/>
        <end position="444"/>
    </location>
</feature>
<feature type="compositionally biased region" description="Polar residues" evidence="1">
    <location>
        <begin position="21"/>
        <end position="33"/>
    </location>
</feature>
<dbReference type="InterPro" id="IPR036505">
    <property type="entry name" value="Amidase/PGRP_sf"/>
</dbReference>
<feature type="signal peptide" evidence="2">
    <location>
        <begin position="1"/>
        <end position="22"/>
    </location>
</feature>
<proteinExistence type="predicted"/>
<protein>
    <submittedName>
        <fullName evidence="4">Autolysin</fullName>
    </submittedName>
</protein>
<dbReference type="Gene3D" id="3.40.80.10">
    <property type="entry name" value="Peptidoglycan recognition protein-like"/>
    <property type="match status" value="1"/>
</dbReference>
<gene>
    <name evidence="4" type="ORF">FC60_GL001337</name>
</gene>
<dbReference type="SUPFAM" id="SSF55846">
    <property type="entry name" value="N-acetylmuramoyl-L-alanine amidase-like"/>
    <property type="match status" value="1"/>
</dbReference>
<name>A0A0R1VDF1_9LACO</name>
<evidence type="ECO:0000259" key="3">
    <source>
        <dbReference type="SMART" id="SM00644"/>
    </source>
</evidence>
<dbReference type="GO" id="GO:0009253">
    <property type="term" value="P:peptidoglycan catabolic process"/>
    <property type="evidence" value="ECO:0007669"/>
    <property type="project" value="InterPro"/>
</dbReference>
<comment type="caution">
    <text evidence="4">The sequence shown here is derived from an EMBL/GenBank/DDBJ whole genome shotgun (WGS) entry which is preliminary data.</text>
</comment>
<organism evidence="4 5">
    <name type="scientific">Limosilactobacillus gastricus DSM 16045</name>
    <dbReference type="NCBI Taxonomy" id="1423749"/>
    <lineage>
        <taxon>Bacteria</taxon>
        <taxon>Bacillati</taxon>
        <taxon>Bacillota</taxon>
        <taxon>Bacilli</taxon>
        <taxon>Lactobacillales</taxon>
        <taxon>Lactobacillaceae</taxon>
        <taxon>Limosilactobacillus</taxon>
    </lineage>
</organism>
<evidence type="ECO:0000256" key="2">
    <source>
        <dbReference type="SAM" id="SignalP"/>
    </source>
</evidence>
<dbReference type="GO" id="GO:0008745">
    <property type="term" value="F:N-acetylmuramoyl-L-alanine amidase activity"/>
    <property type="evidence" value="ECO:0007669"/>
    <property type="project" value="InterPro"/>
</dbReference>
<keyword evidence="5" id="KW-1185">Reference proteome</keyword>
<evidence type="ECO:0000313" key="5">
    <source>
        <dbReference type="Proteomes" id="UP000051739"/>
    </source>
</evidence>
<dbReference type="PATRIC" id="fig|1423749.3.peg.1368"/>
<dbReference type="SUPFAM" id="SSF69360">
    <property type="entry name" value="Cell wall binding repeat"/>
    <property type="match status" value="1"/>
</dbReference>
<accession>A0A0R1VDF1</accession>
<evidence type="ECO:0000256" key="1">
    <source>
        <dbReference type="SAM" id="MobiDB-lite"/>
    </source>
</evidence>
<dbReference type="AlphaFoldDB" id="A0A0R1VDF1"/>
<dbReference type="InterPro" id="IPR002502">
    <property type="entry name" value="Amidase_domain"/>
</dbReference>
<dbReference type="EMBL" id="AZFN01000004">
    <property type="protein sequence ID" value="KRM03253.1"/>
    <property type="molecule type" value="Genomic_DNA"/>
</dbReference>
<feature type="compositionally biased region" description="Low complexity" evidence="1">
    <location>
        <begin position="34"/>
        <end position="92"/>
    </location>
</feature>
<dbReference type="Pfam" id="PF01510">
    <property type="entry name" value="Amidase_2"/>
    <property type="match status" value="1"/>
</dbReference>